<dbReference type="EMBL" id="MFGB01000010">
    <property type="protein sequence ID" value="OGF27102.1"/>
    <property type="molecule type" value="Genomic_DNA"/>
</dbReference>
<dbReference type="NCBIfam" id="TIGR04256">
    <property type="entry name" value="GxxExxY"/>
    <property type="match status" value="1"/>
</dbReference>
<name>A0A1F5SKC1_9BACT</name>
<evidence type="ECO:0000313" key="1">
    <source>
        <dbReference type="EMBL" id="OGF27102.1"/>
    </source>
</evidence>
<sequence length="132" mass="15500">MSDILYKGLSYKVQGVLMETRKIYGSGHKESVYSNAIAELLDKNNIKYKKECNIDIISPITGRKIGTYRPDFLIEDKIILEVKAVDVIPKNFIDQIYSYLRVSKYELGIFVNFRSYKLYIKRILYTNDRKNK</sequence>
<evidence type="ECO:0008006" key="3">
    <source>
        <dbReference type="Google" id="ProtNLM"/>
    </source>
</evidence>
<dbReference type="Gene3D" id="3.40.91.30">
    <property type="match status" value="1"/>
</dbReference>
<organism evidence="1 2">
    <name type="scientific">Candidatus Falkowbacteria bacterium RIFOXYA2_FULL_47_19</name>
    <dbReference type="NCBI Taxonomy" id="1797994"/>
    <lineage>
        <taxon>Bacteria</taxon>
        <taxon>Candidatus Falkowiibacteriota</taxon>
    </lineage>
</organism>
<protein>
    <recommendedName>
        <fullName evidence="3">GxxExxY protein</fullName>
    </recommendedName>
</protein>
<dbReference type="STRING" id="1797994.A2227_04420"/>
<reference evidence="1 2" key="1">
    <citation type="journal article" date="2016" name="Nat. Commun.">
        <title>Thousands of microbial genomes shed light on interconnected biogeochemical processes in an aquifer system.</title>
        <authorList>
            <person name="Anantharaman K."/>
            <person name="Brown C.T."/>
            <person name="Hug L.A."/>
            <person name="Sharon I."/>
            <person name="Castelle C.J."/>
            <person name="Probst A.J."/>
            <person name="Thomas B.C."/>
            <person name="Singh A."/>
            <person name="Wilkins M.J."/>
            <person name="Karaoz U."/>
            <person name="Brodie E.L."/>
            <person name="Williams K.H."/>
            <person name="Hubbard S.S."/>
            <person name="Banfield J.F."/>
        </authorList>
    </citation>
    <scope>NUCLEOTIDE SEQUENCE [LARGE SCALE GENOMIC DNA]</scope>
</reference>
<gene>
    <name evidence="1" type="ORF">A2227_04420</name>
</gene>
<comment type="caution">
    <text evidence="1">The sequence shown here is derived from an EMBL/GenBank/DDBJ whole genome shotgun (WGS) entry which is preliminary data.</text>
</comment>
<proteinExistence type="predicted"/>
<dbReference type="InterPro" id="IPR026350">
    <property type="entry name" value="GxxExxY"/>
</dbReference>
<dbReference type="Proteomes" id="UP000178367">
    <property type="component" value="Unassembled WGS sequence"/>
</dbReference>
<dbReference type="AlphaFoldDB" id="A0A1F5SKC1"/>
<dbReference type="Pfam" id="PF13366">
    <property type="entry name" value="PDDEXK_3"/>
    <property type="match status" value="1"/>
</dbReference>
<accession>A0A1F5SKC1</accession>
<evidence type="ECO:0000313" key="2">
    <source>
        <dbReference type="Proteomes" id="UP000178367"/>
    </source>
</evidence>